<comment type="similarity">
    <text evidence="2">Belongs to the SYS1 family.</text>
</comment>
<keyword evidence="8 9" id="KW-0472">Membrane</keyword>
<evidence type="ECO:0000256" key="2">
    <source>
        <dbReference type="ARBA" id="ARBA00008160"/>
    </source>
</evidence>
<comment type="subcellular location">
    <subcellularLocation>
        <location evidence="1">Golgi apparatus membrane</location>
        <topology evidence="1">Multi-pass membrane protein</topology>
    </subcellularLocation>
</comment>
<dbReference type="EMBL" id="HG970334">
    <property type="status" value="NOT_ANNOTATED_CDS"/>
    <property type="molecule type" value="Genomic_DNA"/>
</dbReference>
<evidence type="ECO:0000256" key="4">
    <source>
        <dbReference type="ARBA" id="ARBA00022692"/>
    </source>
</evidence>
<reference evidence="10" key="2">
    <citation type="journal article" date="2010" name="Nature">
        <title>Comparative genomics reveals mobile pathogenicity chromosomes in Fusarium.</title>
        <authorList>
            <person name="Ma L.J."/>
            <person name="van der Does H.C."/>
            <person name="Borkovich K.A."/>
            <person name="Coleman J.J."/>
            <person name="Daboussi M.J."/>
            <person name="Di Pietro A."/>
            <person name="Dufresne M."/>
            <person name="Freitag M."/>
            <person name="Grabherr M."/>
            <person name="Henrissat B."/>
            <person name="Houterman P.M."/>
            <person name="Kang S."/>
            <person name="Shim W.B."/>
            <person name="Woloshuk C."/>
            <person name="Xie X."/>
            <person name="Xu J.R."/>
            <person name="Antoniw J."/>
            <person name="Baker S.E."/>
            <person name="Bluhm B.H."/>
            <person name="Breakspear A."/>
            <person name="Brown D.W."/>
            <person name="Butchko R.A."/>
            <person name="Chapman S."/>
            <person name="Coulson R."/>
            <person name="Coutinho P.M."/>
            <person name="Danchin E.G."/>
            <person name="Diener A."/>
            <person name="Gale L.R."/>
            <person name="Gardiner D.M."/>
            <person name="Goff S."/>
            <person name="Hammond-Kosack K.E."/>
            <person name="Hilburn K."/>
            <person name="Hua-Van A."/>
            <person name="Jonkers W."/>
            <person name="Kazan K."/>
            <person name="Kodira C.D."/>
            <person name="Koehrsen M."/>
            <person name="Kumar L."/>
            <person name="Lee Y.H."/>
            <person name="Li L."/>
            <person name="Manners J.M."/>
            <person name="Miranda-Saavedra D."/>
            <person name="Mukherjee M."/>
            <person name="Park G."/>
            <person name="Park J."/>
            <person name="Park S.Y."/>
            <person name="Proctor R.H."/>
            <person name="Regev A."/>
            <person name="Ruiz-Roldan M.C."/>
            <person name="Sain D."/>
            <person name="Sakthikumar S."/>
            <person name="Sykes S."/>
            <person name="Schwartz D.C."/>
            <person name="Turgeon B.G."/>
            <person name="Wapinski I."/>
            <person name="Yoder O."/>
            <person name="Young S."/>
            <person name="Zeng Q."/>
            <person name="Zhou S."/>
            <person name="Galagan J."/>
            <person name="Cuomo C.A."/>
            <person name="Kistler H.C."/>
            <person name="Rep M."/>
        </authorList>
    </citation>
    <scope>GENOME REANNOTATION</scope>
    <source>
        <strain evidence="10">PH-1 / ATCC MYA-4620 / FGSC 9075 / NRRL 31084</strain>
    </source>
</reference>
<dbReference type="GO" id="GO:0000139">
    <property type="term" value="C:Golgi membrane"/>
    <property type="evidence" value="ECO:0007669"/>
    <property type="project" value="UniProtKB-SubCell"/>
</dbReference>
<organism evidence="10">
    <name type="scientific">Gibberella zeae (strain ATCC MYA-4620 / CBS 123657 / FGSC 9075 / NRRL 31084 / PH-1)</name>
    <name type="common">Wheat head blight fungus</name>
    <name type="synonym">Fusarium graminearum</name>
    <dbReference type="NCBI Taxonomy" id="229533"/>
    <lineage>
        <taxon>Eukaryota</taxon>
        <taxon>Fungi</taxon>
        <taxon>Dikarya</taxon>
        <taxon>Ascomycota</taxon>
        <taxon>Pezizomycotina</taxon>
        <taxon>Sordariomycetes</taxon>
        <taxon>Hypocreomycetidae</taxon>
        <taxon>Hypocreales</taxon>
        <taxon>Nectriaceae</taxon>
        <taxon>Fusarium</taxon>
    </lineage>
</organism>
<accession>A0A0E0SQ66</accession>
<evidence type="ECO:0008006" key="11">
    <source>
        <dbReference type="Google" id="ProtNLM"/>
    </source>
</evidence>
<feature type="transmembrane region" description="Helical" evidence="9">
    <location>
        <begin position="80"/>
        <end position="101"/>
    </location>
</feature>
<dbReference type="GO" id="GO:0034067">
    <property type="term" value="P:protein localization to Golgi apparatus"/>
    <property type="evidence" value="ECO:0007669"/>
    <property type="project" value="TreeGrafter"/>
</dbReference>
<keyword evidence="7" id="KW-0333">Golgi apparatus</keyword>
<proteinExistence type="inferred from homology"/>
<name>A0A098E4L2_GIBZE</name>
<feature type="transmembrane region" description="Helical" evidence="9">
    <location>
        <begin position="175"/>
        <end position="195"/>
    </location>
</feature>
<evidence type="ECO:0000256" key="7">
    <source>
        <dbReference type="ARBA" id="ARBA00023034"/>
    </source>
</evidence>
<dbReference type="AlphaFoldDB" id="A0A098E4L2"/>
<dbReference type="GO" id="GO:0043001">
    <property type="term" value="P:Golgi to plasma membrane protein transport"/>
    <property type="evidence" value="ECO:0007669"/>
    <property type="project" value="TreeGrafter"/>
</dbReference>
<dbReference type="GO" id="GO:0006895">
    <property type="term" value="P:Golgi to endosome transport"/>
    <property type="evidence" value="ECO:0007669"/>
    <property type="project" value="TreeGrafter"/>
</dbReference>
<protein>
    <recommendedName>
        <fullName evidence="11">Integral membrane protein</fullName>
    </recommendedName>
</protein>
<feature type="transmembrane region" description="Helical" evidence="9">
    <location>
        <begin position="150"/>
        <end position="169"/>
    </location>
</feature>
<evidence type="ECO:0000256" key="5">
    <source>
        <dbReference type="ARBA" id="ARBA00022927"/>
    </source>
</evidence>
<feature type="transmembrane region" description="Helical" evidence="9">
    <location>
        <begin position="121"/>
        <end position="143"/>
    </location>
</feature>
<evidence type="ECO:0000256" key="1">
    <source>
        <dbReference type="ARBA" id="ARBA00004653"/>
    </source>
</evidence>
<dbReference type="PANTHER" id="PTHR12952">
    <property type="entry name" value="SYS1"/>
    <property type="match status" value="1"/>
</dbReference>
<keyword evidence="3" id="KW-0813">Transport</keyword>
<dbReference type="InterPro" id="IPR019185">
    <property type="entry name" value="Integral_membrane_SYS1-rel"/>
</dbReference>
<sequence>MSLKGRIRITRPHETCPFDDQHLSHAAINLTFNNNFTTTTLEQRNRRELRMPRRRKPPRAGALAELAPLKIAGQIATLQAIYYFAALVLIIFTALVSGTGFSWTLVFGWEGLRGDTTHGWLMSFIFLLDGGLIISIAIVALIARSKLVPDFAITVHFVHLIIASLYSGHIPRHGGWWFTMIASAAISVSLGIWGCQYRELQPVFFGGRPILPVVGPASVDGSTTTQPSTADEEMAIPARGRGRDVGGEYEMEPMLPVR</sequence>
<evidence type="ECO:0000256" key="9">
    <source>
        <dbReference type="SAM" id="Phobius"/>
    </source>
</evidence>
<evidence type="ECO:0000256" key="3">
    <source>
        <dbReference type="ARBA" id="ARBA00022448"/>
    </source>
</evidence>
<dbReference type="PANTHER" id="PTHR12952:SF0">
    <property type="entry name" value="PROTEIN SYS1 HOMOLOG"/>
    <property type="match status" value="1"/>
</dbReference>
<evidence type="ECO:0000256" key="6">
    <source>
        <dbReference type="ARBA" id="ARBA00022989"/>
    </source>
</evidence>
<evidence type="ECO:0000313" key="10">
    <source>
        <dbReference type="EnsemblFungi" id="CEF88579"/>
    </source>
</evidence>
<reference evidence="10" key="1">
    <citation type="journal article" date="2007" name="Science">
        <title>The Fusarium graminearum genome reveals a link between localized polymorphism and pathogen specialization.</title>
        <authorList>
            <person name="Cuomo C.A."/>
            <person name="Gueldener U."/>
            <person name="Xu J.-R."/>
            <person name="Trail F."/>
            <person name="Turgeon B.G."/>
            <person name="Di Pietro A."/>
            <person name="Walton J.D."/>
            <person name="Ma L.-J."/>
            <person name="Baker S.E."/>
            <person name="Rep M."/>
            <person name="Adam G."/>
            <person name="Antoniw J."/>
            <person name="Baldwin T."/>
            <person name="Calvo S.E."/>
            <person name="Chang Y.-L."/>
            <person name="DeCaprio D."/>
            <person name="Gale L.R."/>
            <person name="Gnerre S."/>
            <person name="Goswami R.S."/>
            <person name="Hammond-Kosack K."/>
            <person name="Harris L.J."/>
            <person name="Hilburn K."/>
            <person name="Kennell J.C."/>
            <person name="Kroken S."/>
            <person name="Magnuson J.K."/>
            <person name="Mannhaupt G."/>
            <person name="Mauceli E.W."/>
            <person name="Mewes H.-W."/>
            <person name="Mitterbauer R."/>
            <person name="Muehlbauer G."/>
            <person name="Muensterkoetter M."/>
            <person name="Nelson D."/>
            <person name="O'Donnell K."/>
            <person name="Ouellet T."/>
            <person name="Qi W."/>
            <person name="Quesneville H."/>
            <person name="Roncero M.I.G."/>
            <person name="Seong K.-Y."/>
            <person name="Tetko I.V."/>
            <person name="Urban M."/>
            <person name="Waalwijk C."/>
            <person name="Ward T.J."/>
            <person name="Yao J."/>
            <person name="Birren B.W."/>
            <person name="Kistler H.C."/>
        </authorList>
    </citation>
    <scope>NUCLEOTIDE SEQUENCE [LARGE SCALE GENOMIC DNA]</scope>
    <source>
        <strain evidence="10">PH-1 / ATCC MYA-4620 / FGSC 9075 / NRRL 31084</strain>
    </source>
</reference>
<keyword evidence="5" id="KW-0653">Protein transport</keyword>
<accession>A0A098E4L2</accession>
<dbReference type="EnsemblFungi" id="CEF88579">
    <property type="protein sequence ID" value="CEF88579"/>
    <property type="gene ID" value="FGRRES_10794_M"/>
</dbReference>
<evidence type="ECO:0000256" key="8">
    <source>
        <dbReference type="ARBA" id="ARBA00023136"/>
    </source>
</evidence>
<dbReference type="GO" id="GO:0005802">
    <property type="term" value="C:trans-Golgi network"/>
    <property type="evidence" value="ECO:0007669"/>
    <property type="project" value="TreeGrafter"/>
</dbReference>
<dbReference type="Pfam" id="PF09801">
    <property type="entry name" value="SYS1"/>
    <property type="match status" value="1"/>
</dbReference>
<keyword evidence="6 9" id="KW-1133">Transmembrane helix</keyword>
<reference evidence="10" key="3">
    <citation type="submission" date="2017-01" db="UniProtKB">
        <authorList>
            <consortium name="EnsemblFungi"/>
        </authorList>
    </citation>
    <scope>IDENTIFICATION</scope>
    <source>
        <strain evidence="10">PH-1 / ATCC MYA-4620 / FGSC 9075 / NRRL 31084</strain>
    </source>
</reference>
<keyword evidence="4 9" id="KW-0812">Transmembrane</keyword>
<dbReference type="GO" id="GO:0005829">
    <property type="term" value="C:cytosol"/>
    <property type="evidence" value="ECO:0007669"/>
    <property type="project" value="GOC"/>
</dbReference>